<proteinExistence type="predicted"/>
<feature type="transmembrane region" description="Helical" evidence="1">
    <location>
        <begin position="37"/>
        <end position="55"/>
    </location>
</feature>
<dbReference type="InterPro" id="IPR021762">
    <property type="entry name" value="DUF3325"/>
</dbReference>
<keyword evidence="1" id="KW-0472">Membrane</keyword>
<protein>
    <submittedName>
        <fullName evidence="2">DUF3325 domain-containing protein</fullName>
    </submittedName>
</protein>
<reference evidence="2 3" key="1">
    <citation type="submission" date="2020-03" db="EMBL/GenBank/DDBJ databases">
        <authorList>
            <person name="Lai Q."/>
        </authorList>
    </citation>
    <scope>NUCLEOTIDE SEQUENCE [LARGE SCALE GENOMIC DNA]</scope>
    <source>
        <strain evidence="2 3">CCUG 25036</strain>
    </source>
</reference>
<gene>
    <name evidence="2" type="ORF">HBF25_00590</name>
</gene>
<dbReference type="Proteomes" id="UP000490980">
    <property type="component" value="Unassembled WGS sequence"/>
</dbReference>
<dbReference type="AlphaFoldDB" id="A0A7X5U6T2"/>
<keyword evidence="3" id="KW-1185">Reference proteome</keyword>
<sequence length="89" mass="9345">MILVSLACALAGFLCLCLAMARHQRDVLGRMLPARLSRVLSTCGWLALGATLAVAMEVEGAALGAVYAVGIYTLCAITVSVSVTYLSRR</sequence>
<organism evidence="2 3">
    <name type="scientific">Luteibacter anthropi</name>
    <dbReference type="NCBI Taxonomy" id="564369"/>
    <lineage>
        <taxon>Bacteria</taxon>
        <taxon>Pseudomonadati</taxon>
        <taxon>Pseudomonadota</taxon>
        <taxon>Gammaproteobacteria</taxon>
        <taxon>Lysobacterales</taxon>
        <taxon>Rhodanobacteraceae</taxon>
        <taxon>Luteibacter</taxon>
    </lineage>
</organism>
<comment type="caution">
    <text evidence="2">The sequence shown here is derived from an EMBL/GenBank/DDBJ whole genome shotgun (WGS) entry which is preliminary data.</text>
</comment>
<dbReference type="RefSeq" id="WP_166945572.1">
    <property type="nucleotide sequence ID" value="NZ_CP077072.1"/>
</dbReference>
<evidence type="ECO:0000256" key="1">
    <source>
        <dbReference type="SAM" id="Phobius"/>
    </source>
</evidence>
<keyword evidence="1" id="KW-0812">Transmembrane</keyword>
<dbReference type="Pfam" id="PF11804">
    <property type="entry name" value="DUF3325"/>
    <property type="match status" value="1"/>
</dbReference>
<dbReference type="EMBL" id="JAARLZ010000001">
    <property type="protein sequence ID" value="NII04876.1"/>
    <property type="molecule type" value="Genomic_DNA"/>
</dbReference>
<keyword evidence="1" id="KW-1133">Transmembrane helix</keyword>
<evidence type="ECO:0000313" key="2">
    <source>
        <dbReference type="EMBL" id="NII04876.1"/>
    </source>
</evidence>
<accession>A0A7X5U6T2</accession>
<evidence type="ECO:0000313" key="3">
    <source>
        <dbReference type="Proteomes" id="UP000490980"/>
    </source>
</evidence>
<name>A0A7X5U6T2_9GAMM</name>
<feature type="transmembrane region" description="Helical" evidence="1">
    <location>
        <begin position="62"/>
        <end position="86"/>
    </location>
</feature>